<feature type="transmembrane region" description="Helical" evidence="1">
    <location>
        <begin position="44"/>
        <end position="65"/>
    </location>
</feature>
<keyword evidence="3" id="KW-1185">Reference proteome</keyword>
<keyword evidence="1" id="KW-0812">Transmembrane</keyword>
<dbReference type="Gramene" id="mRNA:HanXRQr2_Chr06g0243991">
    <property type="protein sequence ID" value="mRNA:HanXRQr2_Chr06g0243991"/>
    <property type="gene ID" value="HanXRQr2_Chr06g0243991"/>
</dbReference>
<dbReference type="AlphaFoldDB" id="A0A9K3NI01"/>
<gene>
    <name evidence="2" type="ORF">HanXRQr2_Chr06g0243991</name>
</gene>
<accession>A0A9K3NI01</accession>
<reference evidence="2" key="2">
    <citation type="submission" date="2020-06" db="EMBL/GenBank/DDBJ databases">
        <title>Helianthus annuus Genome sequencing and assembly Release 2.</title>
        <authorList>
            <person name="Gouzy J."/>
            <person name="Langlade N."/>
            <person name="Munos S."/>
        </authorList>
    </citation>
    <scope>NUCLEOTIDE SEQUENCE</scope>
    <source>
        <tissue evidence="2">Leaves</tissue>
    </source>
</reference>
<dbReference type="EMBL" id="MNCJ02000321">
    <property type="protein sequence ID" value="KAF5801081.1"/>
    <property type="molecule type" value="Genomic_DNA"/>
</dbReference>
<comment type="caution">
    <text evidence="2">The sequence shown here is derived from an EMBL/GenBank/DDBJ whole genome shotgun (WGS) entry which is preliminary data.</text>
</comment>
<evidence type="ECO:0000256" key="1">
    <source>
        <dbReference type="SAM" id="Phobius"/>
    </source>
</evidence>
<reference evidence="2" key="1">
    <citation type="journal article" date="2017" name="Nature">
        <title>The sunflower genome provides insights into oil metabolism, flowering and Asterid evolution.</title>
        <authorList>
            <person name="Badouin H."/>
            <person name="Gouzy J."/>
            <person name="Grassa C.J."/>
            <person name="Murat F."/>
            <person name="Staton S.E."/>
            <person name="Cottret L."/>
            <person name="Lelandais-Briere C."/>
            <person name="Owens G.L."/>
            <person name="Carrere S."/>
            <person name="Mayjonade B."/>
            <person name="Legrand L."/>
            <person name="Gill N."/>
            <person name="Kane N.C."/>
            <person name="Bowers J.E."/>
            <person name="Hubner S."/>
            <person name="Bellec A."/>
            <person name="Berard A."/>
            <person name="Berges H."/>
            <person name="Blanchet N."/>
            <person name="Boniface M.C."/>
            <person name="Brunel D."/>
            <person name="Catrice O."/>
            <person name="Chaidir N."/>
            <person name="Claudel C."/>
            <person name="Donnadieu C."/>
            <person name="Faraut T."/>
            <person name="Fievet G."/>
            <person name="Helmstetter N."/>
            <person name="King M."/>
            <person name="Knapp S.J."/>
            <person name="Lai Z."/>
            <person name="Le Paslier M.C."/>
            <person name="Lippi Y."/>
            <person name="Lorenzon L."/>
            <person name="Mandel J.R."/>
            <person name="Marage G."/>
            <person name="Marchand G."/>
            <person name="Marquand E."/>
            <person name="Bret-Mestries E."/>
            <person name="Morien E."/>
            <person name="Nambeesan S."/>
            <person name="Nguyen T."/>
            <person name="Pegot-Espagnet P."/>
            <person name="Pouilly N."/>
            <person name="Raftis F."/>
            <person name="Sallet E."/>
            <person name="Schiex T."/>
            <person name="Thomas J."/>
            <person name="Vandecasteele C."/>
            <person name="Vares D."/>
            <person name="Vear F."/>
            <person name="Vautrin S."/>
            <person name="Crespi M."/>
            <person name="Mangin B."/>
            <person name="Burke J.M."/>
            <person name="Salse J."/>
            <person name="Munos S."/>
            <person name="Vincourt P."/>
            <person name="Rieseberg L.H."/>
            <person name="Langlade N.B."/>
        </authorList>
    </citation>
    <scope>NUCLEOTIDE SEQUENCE</scope>
    <source>
        <tissue evidence="2">Leaves</tissue>
    </source>
</reference>
<name>A0A9K3NI01_HELAN</name>
<evidence type="ECO:0000313" key="3">
    <source>
        <dbReference type="Proteomes" id="UP000215914"/>
    </source>
</evidence>
<protein>
    <submittedName>
        <fullName evidence="2">Uncharacterized protein</fullName>
    </submittedName>
</protein>
<keyword evidence="1" id="KW-1133">Transmembrane helix</keyword>
<proteinExistence type="predicted"/>
<feature type="transmembrane region" description="Helical" evidence="1">
    <location>
        <begin position="6"/>
        <end position="32"/>
    </location>
</feature>
<dbReference type="Proteomes" id="UP000215914">
    <property type="component" value="Unassembled WGS sequence"/>
</dbReference>
<organism evidence="2 3">
    <name type="scientific">Helianthus annuus</name>
    <name type="common">Common sunflower</name>
    <dbReference type="NCBI Taxonomy" id="4232"/>
    <lineage>
        <taxon>Eukaryota</taxon>
        <taxon>Viridiplantae</taxon>
        <taxon>Streptophyta</taxon>
        <taxon>Embryophyta</taxon>
        <taxon>Tracheophyta</taxon>
        <taxon>Spermatophyta</taxon>
        <taxon>Magnoliopsida</taxon>
        <taxon>eudicotyledons</taxon>
        <taxon>Gunneridae</taxon>
        <taxon>Pentapetalae</taxon>
        <taxon>asterids</taxon>
        <taxon>campanulids</taxon>
        <taxon>Asterales</taxon>
        <taxon>Asteraceae</taxon>
        <taxon>Asteroideae</taxon>
        <taxon>Heliantheae alliance</taxon>
        <taxon>Heliantheae</taxon>
        <taxon>Helianthus</taxon>
    </lineage>
</organism>
<keyword evidence="1" id="KW-0472">Membrane</keyword>
<evidence type="ECO:0000313" key="2">
    <source>
        <dbReference type="EMBL" id="KAF5801081.1"/>
    </source>
</evidence>
<sequence>MLCNDWINIVIIMDCDIVLWVVATLLLMNLWLDRKRQGGYLFRCEFGGFCYALELLDLFIVNVFWKDLDETRF</sequence>